<organism evidence="5 6">
    <name type="scientific">Fusobacterium mortiferum</name>
    <dbReference type="NCBI Taxonomy" id="850"/>
    <lineage>
        <taxon>Bacteria</taxon>
        <taxon>Fusobacteriati</taxon>
        <taxon>Fusobacteriota</taxon>
        <taxon>Fusobacteriia</taxon>
        <taxon>Fusobacteriales</taxon>
        <taxon>Fusobacteriaceae</taxon>
        <taxon>Fusobacterium</taxon>
    </lineage>
</organism>
<protein>
    <submittedName>
        <fullName evidence="5">Transcriptional regulator</fullName>
    </submittedName>
</protein>
<keyword evidence="2" id="KW-0238">DNA-binding</keyword>
<gene>
    <name evidence="5" type="ORF">DW663_02675</name>
</gene>
<dbReference type="GO" id="GO:0003677">
    <property type="term" value="F:DNA binding"/>
    <property type="evidence" value="ECO:0007669"/>
    <property type="project" value="UniProtKB-KW"/>
</dbReference>
<reference evidence="5 6" key="1">
    <citation type="submission" date="2018-08" db="EMBL/GenBank/DDBJ databases">
        <title>A genome reference for cultivated species of the human gut microbiota.</title>
        <authorList>
            <person name="Zou Y."/>
            <person name="Xue W."/>
            <person name="Luo G."/>
        </authorList>
    </citation>
    <scope>NUCLEOTIDE SEQUENCE [LARGE SCALE GENOMIC DNA]</scope>
    <source>
        <strain evidence="5 6">AM25-1</strain>
    </source>
</reference>
<evidence type="ECO:0000256" key="2">
    <source>
        <dbReference type="ARBA" id="ARBA00023125"/>
    </source>
</evidence>
<dbReference type="InterPro" id="IPR036390">
    <property type="entry name" value="WH_DNA-bd_sf"/>
</dbReference>
<evidence type="ECO:0000256" key="1">
    <source>
        <dbReference type="ARBA" id="ARBA00023015"/>
    </source>
</evidence>
<dbReference type="AlphaFoldDB" id="A0A414Q0Q7"/>
<name>A0A414Q0Q7_FUSMR</name>
<dbReference type="PANTHER" id="PTHR33204">
    <property type="entry name" value="TRANSCRIPTIONAL REGULATOR, MARR FAMILY"/>
    <property type="match status" value="1"/>
</dbReference>
<keyword evidence="3" id="KW-0804">Transcription</keyword>
<keyword evidence="1" id="KW-0805">Transcription regulation</keyword>
<dbReference type="Pfam" id="PF01638">
    <property type="entry name" value="HxlR"/>
    <property type="match status" value="1"/>
</dbReference>
<dbReference type="PANTHER" id="PTHR33204:SF29">
    <property type="entry name" value="TRANSCRIPTIONAL REGULATOR"/>
    <property type="match status" value="1"/>
</dbReference>
<dbReference type="InterPro" id="IPR036388">
    <property type="entry name" value="WH-like_DNA-bd_sf"/>
</dbReference>
<feature type="domain" description="HTH hxlR-type" evidence="4">
    <location>
        <begin position="9"/>
        <end position="108"/>
    </location>
</feature>
<sequence>MNREKQYNCYFELTLDIIGGKWKPIILYYINTNKVARHSDLKRFIPSINERMLTRQLRELEEDELINRKVYPVVPPKVEYSLTEKGQELIPILESLVKWGAKYAESIGFNNFRINIE</sequence>
<comment type="caution">
    <text evidence="5">The sequence shown here is derived from an EMBL/GenBank/DDBJ whole genome shotgun (WGS) entry which is preliminary data.</text>
</comment>
<dbReference type="Proteomes" id="UP000284676">
    <property type="component" value="Unassembled WGS sequence"/>
</dbReference>
<evidence type="ECO:0000313" key="6">
    <source>
        <dbReference type="Proteomes" id="UP000284676"/>
    </source>
</evidence>
<accession>A0A414Q0Q7</accession>
<dbReference type="Gene3D" id="1.10.10.10">
    <property type="entry name" value="Winged helix-like DNA-binding domain superfamily/Winged helix DNA-binding domain"/>
    <property type="match status" value="1"/>
</dbReference>
<evidence type="ECO:0000313" key="5">
    <source>
        <dbReference type="EMBL" id="RHF74386.1"/>
    </source>
</evidence>
<evidence type="ECO:0000256" key="3">
    <source>
        <dbReference type="ARBA" id="ARBA00023163"/>
    </source>
</evidence>
<dbReference type="PROSITE" id="PS51118">
    <property type="entry name" value="HTH_HXLR"/>
    <property type="match status" value="1"/>
</dbReference>
<dbReference type="RefSeq" id="WP_117708636.1">
    <property type="nucleotide sequence ID" value="NZ_DAWDOM010000051.1"/>
</dbReference>
<dbReference type="InterPro" id="IPR002577">
    <property type="entry name" value="HTH_HxlR"/>
</dbReference>
<proteinExistence type="predicted"/>
<dbReference type="EMBL" id="QRHL01000002">
    <property type="protein sequence ID" value="RHF74386.1"/>
    <property type="molecule type" value="Genomic_DNA"/>
</dbReference>
<evidence type="ECO:0000259" key="4">
    <source>
        <dbReference type="PROSITE" id="PS51118"/>
    </source>
</evidence>
<dbReference type="SUPFAM" id="SSF46785">
    <property type="entry name" value="Winged helix' DNA-binding domain"/>
    <property type="match status" value="1"/>
</dbReference>